<evidence type="ECO:0000313" key="4">
    <source>
        <dbReference type="Proteomes" id="UP000008810"/>
    </source>
</evidence>
<dbReference type="Pfam" id="PF00924">
    <property type="entry name" value="MS_channel_2nd"/>
    <property type="match status" value="1"/>
</dbReference>
<reference evidence="3" key="3">
    <citation type="submission" date="2018-08" db="UniProtKB">
        <authorList>
            <consortium name="EnsemblPlants"/>
        </authorList>
    </citation>
    <scope>IDENTIFICATION</scope>
    <source>
        <strain evidence="3">cv. Bd21</strain>
    </source>
</reference>
<dbReference type="SUPFAM" id="SSF50182">
    <property type="entry name" value="Sm-like ribonucleoproteins"/>
    <property type="match status" value="1"/>
</dbReference>
<reference evidence="2" key="2">
    <citation type="submission" date="2017-06" db="EMBL/GenBank/DDBJ databases">
        <title>WGS assembly of Brachypodium distachyon.</title>
        <authorList>
            <consortium name="The International Brachypodium Initiative"/>
            <person name="Lucas S."/>
            <person name="Harmon-Smith M."/>
            <person name="Lail K."/>
            <person name="Tice H."/>
            <person name="Grimwood J."/>
            <person name="Bruce D."/>
            <person name="Barry K."/>
            <person name="Shu S."/>
            <person name="Lindquist E."/>
            <person name="Wang M."/>
            <person name="Pitluck S."/>
            <person name="Vogel J.P."/>
            <person name="Garvin D.F."/>
            <person name="Mockler T.C."/>
            <person name="Schmutz J."/>
            <person name="Rokhsar D."/>
            <person name="Bevan M.W."/>
        </authorList>
    </citation>
    <scope>NUCLEOTIDE SEQUENCE</scope>
    <source>
        <strain evidence="2">Bd21</strain>
    </source>
</reference>
<gene>
    <name evidence="2" type="ORF">BRADI_1g57010v3</name>
</gene>
<dbReference type="OrthoDB" id="567160at2759"/>
<dbReference type="GO" id="GO:0016020">
    <property type="term" value="C:membrane"/>
    <property type="evidence" value="ECO:0007669"/>
    <property type="project" value="InterPro"/>
</dbReference>
<evidence type="ECO:0000259" key="1">
    <source>
        <dbReference type="Pfam" id="PF00924"/>
    </source>
</evidence>
<organism evidence="2">
    <name type="scientific">Brachypodium distachyon</name>
    <name type="common">Purple false brome</name>
    <name type="synonym">Trachynia distachya</name>
    <dbReference type="NCBI Taxonomy" id="15368"/>
    <lineage>
        <taxon>Eukaryota</taxon>
        <taxon>Viridiplantae</taxon>
        <taxon>Streptophyta</taxon>
        <taxon>Embryophyta</taxon>
        <taxon>Tracheophyta</taxon>
        <taxon>Spermatophyta</taxon>
        <taxon>Magnoliopsida</taxon>
        <taxon>Liliopsida</taxon>
        <taxon>Poales</taxon>
        <taxon>Poaceae</taxon>
        <taxon>BOP clade</taxon>
        <taxon>Pooideae</taxon>
        <taxon>Stipodae</taxon>
        <taxon>Brachypodieae</taxon>
        <taxon>Brachypodium</taxon>
    </lineage>
</organism>
<dbReference type="EnsemblPlants" id="KQK20837">
    <property type="protein sequence ID" value="KQK20837"/>
    <property type="gene ID" value="BRADI_1g57010v3"/>
</dbReference>
<dbReference type="EMBL" id="CM000880">
    <property type="protein sequence ID" value="KQK20837.1"/>
    <property type="molecule type" value="Genomic_DNA"/>
</dbReference>
<dbReference type="AlphaFoldDB" id="A0A0Q3HE79"/>
<feature type="domain" description="Mechanosensitive ion channel MscS" evidence="1">
    <location>
        <begin position="265"/>
        <end position="331"/>
    </location>
</feature>
<protein>
    <recommendedName>
        <fullName evidence="1">Mechanosensitive ion channel MscS domain-containing protein</fullName>
    </recommendedName>
</protein>
<dbReference type="STRING" id="15368.A0A0Q3HE79"/>
<keyword evidence="4" id="KW-1185">Reference proteome</keyword>
<dbReference type="Gene3D" id="1.10.287.1260">
    <property type="match status" value="1"/>
</dbReference>
<dbReference type="PANTHER" id="PTHR30566">
    <property type="entry name" value="YNAI-RELATED MECHANOSENSITIVE ION CHANNEL"/>
    <property type="match status" value="1"/>
</dbReference>
<reference evidence="2 3" key="1">
    <citation type="journal article" date="2010" name="Nature">
        <title>Genome sequencing and analysis of the model grass Brachypodium distachyon.</title>
        <authorList>
            <consortium name="International Brachypodium Initiative"/>
        </authorList>
    </citation>
    <scope>NUCLEOTIDE SEQUENCE [LARGE SCALE GENOMIC DNA]</scope>
    <source>
        <strain evidence="2 3">Bd21</strain>
    </source>
</reference>
<dbReference type="Gramene" id="KQK20837">
    <property type="protein sequence ID" value="KQK20837"/>
    <property type="gene ID" value="BRADI_1g57010v3"/>
</dbReference>
<dbReference type="GO" id="GO:0034599">
    <property type="term" value="P:cellular response to oxidative stress"/>
    <property type="evidence" value="ECO:0000318"/>
    <property type="project" value="GO_Central"/>
</dbReference>
<sequence>MDQQLWRVDKAYNFQSNQGIDHYSFVHISIHSLLNDDLNTWFTPLPSVFAVLSMHRPYSSDAGVNSDVPQIIAQDSTTSTEISKFSAAADVATDMVDYITLTHPALLTYAIKAGVLLVLAKYVFPTVIKKLHRNFQAETYVVYEKCLTEAMMDTPTPFAVYFPISAISIVVVAPNMGVYIPIAWHSVTTLSLLWFLHTFKRNFICIAGKEGNLIGKEWISLLIRFFQLDSWLLDCLVAEAAGVSVESLLTVSGAGGVVTAFAARDVLGNMLCGFSLQLSGMFSVEEYIKAGVVEGMALNIGLTSTSLMSRVTLPITVPNSSSNQIITNISRAQSRACIIKIPIRTEDIVKIHALSDAIKNVLRSIPDILLKTDSPYCYISRLGNSYGELIIGCDIRTLGNDNFLLIEKYILLKAATVIKSHGIALGDPLPCADLKIILEATNRLF</sequence>
<evidence type="ECO:0000313" key="2">
    <source>
        <dbReference type="EMBL" id="KQK20837.1"/>
    </source>
</evidence>
<dbReference type="InterPro" id="IPR010920">
    <property type="entry name" value="LSM_dom_sf"/>
</dbReference>
<dbReference type="InterPro" id="IPR006685">
    <property type="entry name" value="MscS_channel_2nd"/>
</dbReference>
<proteinExistence type="predicted"/>
<dbReference type="GO" id="GO:0008381">
    <property type="term" value="F:mechanosensitive monoatomic ion channel activity"/>
    <property type="evidence" value="ECO:0000318"/>
    <property type="project" value="GO_Central"/>
</dbReference>
<accession>A0A0Q3HE79</accession>
<dbReference type="InParanoid" id="A0A0Q3HE79"/>
<dbReference type="PANTHER" id="PTHR30566:SF5">
    <property type="entry name" value="MECHANOSENSITIVE ION CHANNEL PROTEIN 1, MITOCHONDRIAL-RELATED"/>
    <property type="match status" value="1"/>
</dbReference>
<name>A0A0Q3HE79_BRADI</name>
<evidence type="ECO:0000313" key="3">
    <source>
        <dbReference type="EnsemblPlants" id="KQK20837"/>
    </source>
</evidence>
<dbReference type="Proteomes" id="UP000008810">
    <property type="component" value="Chromosome 1"/>
</dbReference>
<dbReference type="GO" id="GO:0005739">
    <property type="term" value="C:mitochondrion"/>
    <property type="evidence" value="ECO:0000318"/>
    <property type="project" value="GO_Central"/>
</dbReference>